<dbReference type="EMBL" id="BAAAQD010000037">
    <property type="protein sequence ID" value="GAA1566251.1"/>
    <property type="molecule type" value="Genomic_DNA"/>
</dbReference>
<name>A0ABP4NTB4_9ACTN</name>
<sequence>MNAARTNAPIVPNSAHNTTATIHVFNATLSTPATAINAHATPAHTSHDPPASPARVTPTNPNRLISIALYLDVSGS</sequence>
<evidence type="ECO:0000313" key="2">
    <source>
        <dbReference type="EMBL" id="GAA1566251.1"/>
    </source>
</evidence>
<dbReference type="RefSeq" id="WP_344513329.1">
    <property type="nucleotide sequence ID" value="NZ_BAAAQD010000037.1"/>
</dbReference>
<gene>
    <name evidence="2" type="ORF">GCM10009827_104890</name>
</gene>
<keyword evidence="3" id="KW-1185">Reference proteome</keyword>
<protein>
    <submittedName>
        <fullName evidence="2">Uncharacterized protein</fullName>
    </submittedName>
</protein>
<evidence type="ECO:0000256" key="1">
    <source>
        <dbReference type="SAM" id="MobiDB-lite"/>
    </source>
</evidence>
<feature type="region of interest" description="Disordered" evidence="1">
    <location>
        <begin position="40"/>
        <end position="59"/>
    </location>
</feature>
<reference evidence="3" key="1">
    <citation type="journal article" date="2019" name="Int. J. Syst. Evol. Microbiol.">
        <title>The Global Catalogue of Microorganisms (GCM) 10K type strain sequencing project: providing services to taxonomists for standard genome sequencing and annotation.</title>
        <authorList>
            <consortium name="The Broad Institute Genomics Platform"/>
            <consortium name="The Broad Institute Genome Sequencing Center for Infectious Disease"/>
            <person name="Wu L."/>
            <person name="Ma J."/>
        </authorList>
    </citation>
    <scope>NUCLEOTIDE SEQUENCE [LARGE SCALE GENOMIC DNA]</scope>
    <source>
        <strain evidence="3">JCM 15933</strain>
    </source>
</reference>
<proteinExistence type="predicted"/>
<organism evidence="2 3">
    <name type="scientific">Dactylosporangium maewongense</name>
    <dbReference type="NCBI Taxonomy" id="634393"/>
    <lineage>
        <taxon>Bacteria</taxon>
        <taxon>Bacillati</taxon>
        <taxon>Actinomycetota</taxon>
        <taxon>Actinomycetes</taxon>
        <taxon>Micromonosporales</taxon>
        <taxon>Micromonosporaceae</taxon>
        <taxon>Dactylosporangium</taxon>
    </lineage>
</organism>
<evidence type="ECO:0000313" key="3">
    <source>
        <dbReference type="Proteomes" id="UP001501470"/>
    </source>
</evidence>
<accession>A0ABP4NTB4</accession>
<dbReference type="Proteomes" id="UP001501470">
    <property type="component" value="Unassembled WGS sequence"/>
</dbReference>
<comment type="caution">
    <text evidence="2">The sequence shown here is derived from an EMBL/GenBank/DDBJ whole genome shotgun (WGS) entry which is preliminary data.</text>
</comment>